<gene>
    <name evidence="1" type="ORF">S01H4_29589</name>
</gene>
<organism evidence="1">
    <name type="scientific">marine sediment metagenome</name>
    <dbReference type="NCBI Taxonomy" id="412755"/>
    <lineage>
        <taxon>unclassified sequences</taxon>
        <taxon>metagenomes</taxon>
        <taxon>ecological metagenomes</taxon>
    </lineage>
</organism>
<dbReference type="EMBL" id="BART01015199">
    <property type="protein sequence ID" value="GAG81433.1"/>
    <property type="molecule type" value="Genomic_DNA"/>
</dbReference>
<feature type="non-terminal residue" evidence="1">
    <location>
        <position position="93"/>
    </location>
</feature>
<protein>
    <submittedName>
        <fullName evidence="1">Uncharacterized protein</fullName>
    </submittedName>
</protein>
<sequence>MGSAKERPARDRDAKQKALTAFLAKKAGEEKYEWTDSQKHAASKSQRFIITCAQNDTPIHKSFWETLKRYAAHNEAELLVIPSRYQTPHPEIQ</sequence>
<name>X1BBC6_9ZZZZ</name>
<comment type="caution">
    <text evidence="1">The sequence shown here is derived from an EMBL/GenBank/DDBJ whole genome shotgun (WGS) entry which is preliminary data.</text>
</comment>
<evidence type="ECO:0000313" key="1">
    <source>
        <dbReference type="EMBL" id="GAG81433.1"/>
    </source>
</evidence>
<accession>X1BBC6</accession>
<dbReference type="AlphaFoldDB" id="X1BBC6"/>
<reference evidence="1" key="1">
    <citation type="journal article" date="2014" name="Front. Microbiol.">
        <title>High frequency of phylogenetically diverse reductive dehalogenase-homologous genes in deep subseafloor sedimentary metagenomes.</title>
        <authorList>
            <person name="Kawai M."/>
            <person name="Futagami T."/>
            <person name="Toyoda A."/>
            <person name="Takaki Y."/>
            <person name="Nishi S."/>
            <person name="Hori S."/>
            <person name="Arai W."/>
            <person name="Tsubouchi T."/>
            <person name="Morono Y."/>
            <person name="Uchiyama I."/>
            <person name="Ito T."/>
            <person name="Fujiyama A."/>
            <person name="Inagaki F."/>
            <person name="Takami H."/>
        </authorList>
    </citation>
    <scope>NUCLEOTIDE SEQUENCE</scope>
    <source>
        <strain evidence="1">Expedition CK06-06</strain>
    </source>
</reference>
<proteinExistence type="predicted"/>